<comment type="caution">
    <text evidence="1">The sequence shown here is derived from an EMBL/GenBank/DDBJ whole genome shotgun (WGS) entry which is preliminary data.</text>
</comment>
<gene>
    <name evidence="1" type="ORF">BcabD6B2_23690</name>
</gene>
<evidence type="ECO:0000313" key="2">
    <source>
        <dbReference type="Proteomes" id="UP001497744"/>
    </source>
</evidence>
<dbReference type="Proteomes" id="UP001497744">
    <property type="component" value="Unassembled WGS sequence"/>
</dbReference>
<accession>A0AAV4LSE7</accession>
<name>A0AAV4LSE7_BABCB</name>
<proteinExistence type="predicted"/>
<keyword evidence="2" id="KW-1185">Reference proteome</keyword>
<reference evidence="1 2" key="1">
    <citation type="submission" date="2021-06" db="EMBL/GenBank/DDBJ databases">
        <title>Genome sequence of Babesia caballi.</title>
        <authorList>
            <person name="Yamagishi J."/>
            <person name="Kidaka T."/>
            <person name="Ochi A."/>
        </authorList>
    </citation>
    <scope>NUCLEOTIDE SEQUENCE [LARGE SCALE GENOMIC DNA]</scope>
    <source>
        <strain evidence="1">USDA-D6B2</strain>
    </source>
</reference>
<sequence>MRKTHLQGYANVVGGESGQTLDDEKGERVHVLASPVEAVLGTLIQHKVPERNGAGVGRQQQLALGGGGVLLSLETLVVVPHRVNFEHDAEQLERGRLVEPQRLRLDDGGELHAVLDCARDADARGDVVDDVLILVERTVELAVAVEGGEAGEVEAVDRFLNLPVVD</sequence>
<dbReference type="GeneID" id="94194415"/>
<evidence type="ECO:0000313" key="1">
    <source>
        <dbReference type="EMBL" id="GIX62934.1"/>
    </source>
</evidence>
<dbReference type="EMBL" id="BPLF01000002">
    <property type="protein sequence ID" value="GIX62934.1"/>
    <property type="molecule type" value="Genomic_DNA"/>
</dbReference>
<dbReference type="RefSeq" id="XP_067715003.1">
    <property type="nucleotide sequence ID" value="XM_067858902.1"/>
</dbReference>
<organism evidence="1 2">
    <name type="scientific">Babesia caballi</name>
    <dbReference type="NCBI Taxonomy" id="5871"/>
    <lineage>
        <taxon>Eukaryota</taxon>
        <taxon>Sar</taxon>
        <taxon>Alveolata</taxon>
        <taxon>Apicomplexa</taxon>
        <taxon>Aconoidasida</taxon>
        <taxon>Piroplasmida</taxon>
        <taxon>Babesiidae</taxon>
        <taxon>Babesia</taxon>
    </lineage>
</organism>
<dbReference type="AlphaFoldDB" id="A0AAV4LSE7"/>
<protein>
    <submittedName>
        <fullName evidence="1">RNA polymerase III Rpc</fullName>
    </submittedName>
</protein>